<dbReference type="Proteomes" id="UP000198312">
    <property type="component" value="Chromosome"/>
</dbReference>
<dbReference type="OrthoDB" id="9804656at2"/>
<evidence type="ECO:0000259" key="1">
    <source>
        <dbReference type="Pfam" id="PF02036"/>
    </source>
</evidence>
<dbReference type="KEGG" id="vil:CFK37_11225"/>
<evidence type="ECO:0000313" key="2">
    <source>
        <dbReference type="EMBL" id="ASK62675.1"/>
    </source>
</evidence>
<gene>
    <name evidence="2" type="ORF">CFK37_11225</name>
</gene>
<dbReference type="Pfam" id="PF02036">
    <property type="entry name" value="SCP2"/>
    <property type="match status" value="1"/>
</dbReference>
<dbReference type="InterPro" id="IPR036527">
    <property type="entry name" value="SCP2_sterol-bd_dom_sf"/>
</dbReference>
<organism evidence="2 3">
    <name type="scientific">Virgibacillus phasianinus</name>
    <dbReference type="NCBI Taxonomy" id="2017483"/>
    <lineage>
        <taxon>Bacteria</taxon>
        <taxon>Bacillati</taxon>
        <taxon>Bacillota</taxon>
        <taxon>Bacilli</taxon>
        <taxon>Bacillales</taxon>
        <taxon>Bacillaceae</taxon>
        <taxon>Virgibacillus</taxon>
    </lineage>
</organism>
<keyword evidence="3" id="KW-1185">Reference proteome</keyword>
<dbReference type="GO" id="GO:0005829">
    <property type="term" value="C:cytosol"/>
    <property type="evidence" value="ECO:0007669"/>
    <property type="project" value="TreeGrafter"/>
</dbReference>
<dbReference type="Gene3D" id="3.30.1050.10">
    <property type="entry name" value="SCP2 sterol-binding domain"/>
    <property type="match status" value="1"/>
</dbReference>
<sequence>MAEVKQIFHGIDKALKEKPSRTKGVEAIYQFDLDGNEGGTYQLILKSDGGYSVEGEQETPDCTLKMRTNDFEKLANGQLNGTQAFMTGRLKVKGNVGLALKLQGILSAYNTANQ</sequence>
<evidence type="ECO:0000313" key="3">
    <source>
        <dbReference type="Proteomes" id="UP000198312"/>
    </source>
</evidence>
<proteinExistence type="predicted"/>
<dbReference type="PANTHER" id="PTHR10094">
    <property type="entry name" value="STEROL CARRIER PROTEIN 2 SCP-2 FAMILY PROTEIN"/>
    <property type="match status" value="1"/>
</dbReference>
<feature type="domain" description="SCP2" evidence="1">
    <location>
        <begin position="16"/>
        <end position="106"/>
    </location>
</feature>
<dbReference type="PANTHER" id="PTHR10094:SF25">
    <property type="entry name" value="SCP2 STEROL-BINDING DOMAIN-CONTAINING PROTEIN 1"/>
    <property type="match status" value="1"/>
</dbReference>
<dbReference type="AlphaFoldDB" id="A0A220U3P1"/>
<dbReference type="RefSeq" id="WP_089061934.1">
    <property type="nucleotide sequence ID" value="NZ_CP022315.1"/>
</dbReference>
<protein>
    <submittedName>
        <fullName evidence="2">Sterol-binding protein</fullName>
    </submittedName>
</protein>
<name>A0A220U3P1_9BACI</name>
<accession>A0A220U3P1</accession>
<reference evidence="2 3" key="1">
    <citation type="submission" date="2017-07" db="EMBL/GenBank/DDBJ databases">
        <title>Virgibacillus sp. LM2416.</title>
        <authorList>
            <person name="Tak E.J."/>
            <person name="Bae J.-W."/>
        </authorList>
    </citation>
    <scope>NUCLEOTIDE SEQUENCE [LARGE SCALE GENOMIC DNA]</scope>
    <source>
        <strain evidence="2 3">LM2416</strain>
    </source>
</reference>
<dbReference type="SUPFAM" id="SSF55718">
    <property type="entry name" value="SCP-like"/>
    <property type="match status" value="1"/>
</dbReference>
<dbReference type="InterPro" id="IPR003033">
    <property type="entry name" value="SCP2_sterol-bd_dom"/>
</dbReference>
<dbReference type="EMBL" id="CP022315">
    <property type="protein sequence ID" value="ASK62675.1"/>
    <property type="molecule type" value="Genomic_DNA"/>
</dbReference>